<feature type="region of interest" description="Disordered" evidence="1">
    <location>
        <begin position="1"/>
        <end position="27"/>
    </location>
</feature>
<dbReference type="EMBL" id="JAFLQW010000516">
    <property type="protein sequence ID" value="MBO0351249.1"/>
    <property type="molecule type" value="Genomic_DNA"/>
</dbReference>
<evidence type="ECO:0000256" key="1">
    <source>
        <dbReference type="SAM" id="MobiDB-lite"/>
    </source>
</evidence>
<gene>
    <name evidence="3" type="ORF">J0895_19650</name>
</gene>
<feature type="compositionally biased region" description="Polar residues" evidence="1">
    <location>
        <begin position="1"/>
        <end position="14"/>
    </location>
</feature>
<name>A0ABS3FW76_9CYAN</name>
<dbReference type="SMART" id="SM01093">
    <property type="entry name" value="CP12"/>
    <property type="match status" value="1"/>
</dbReference>
<organism evidence="3 4">
    <name type="scientific">Phormidium pseudopriestleyi FRX01</name>
    <dbReference type="NCBI Taxonomy" id="1759528"/>
    <lineage>
        <taxon>Bacteria</taxon>
        <taxon>Bacillati</taxon>
        <taxon>Cyanobacteriota</taxon>
        <taxon>Cyanophyceae</taxon>
        <taxon>Oscillatoriophycideae</taxon>
        <taxon>Oscillatoriales</taxon>
        <taxon>Oscillatoriaceae</taxon>
        <taxon>Phormidium</taxon>
    </lineage>
</organism>
<keyword evidence="4" id="KW-1185">Reference proteome</keyword>
<feature type="domain" description="CP12" evidence="2">
    <location>
        <begin position="31"/>
        <end position="100"/>
    </location>
</feature>
<dbReference type="InterPro" id="IPR003823">
    <property type="entry name" value="CP12_dom"/>
</dbReference>
<accession>A0ABS3FW76</accession>
<evidence type="ECO:0000313" key="4">
    <source>
        <dbReference type="Proteomes" id="UP000664844"/>
    </source>
</evidence>
<dbReference type="Proteomes" id="UP000664844">
    <property type="component" value="Unassembled WGS sequence"/>
</dbReference>
<comment type="caution">
    <text evidence="3">The sequence shown here is derived from an EMBL/GenBank/DDBJ whole genome shotgun (WGS) entry which is preliminary data.</text>
</comment>
<protein>
    <submittedName>
        <fullName evidence="3">Calvin cycle protein CP12</fullName>
    </submittedName>
</protein>
<dbReference type="Pfam" id="PF02672">
    <property type="entry name" value="CP12"/>
    <property type="match status" value="1"/>
</dbReference>
<evidence type="ECO:0000313" key="3">
    <source>
        <dbReference type="EMBL" id="MBO0351249.1"/>
    </source>
</evidence>
<evidence type="ECO:0000259" key="2">
    <source>
        <dbReference type="SMART" id="SM01093"/>
    </source>
</evidence>
<sequence>MAQVLTRTQRLANTRNHEANPKGNQGNFIPLSLRIEMARDEARAISTAKGIESPESAVAWDIAEELLSVAARRRTQEPKSAFERYCLEHPGASEARIYDV</sequence>
<dbReference type="RefSeq" id="WP_207089697.1">
    <property type="nucleotide sequence ID" value="NZ_JAFLQW010000516.1"/>
</dbReference>
<reference evidence="3 4" key="1">
    <citation type="submission" date="2021-03" db="EMBL/GenBank/DDBJ databases">
        <title>Metabolic Capacity of the Antarctic Cyanobacterium Phormidium pseudopriestleyi that Sustains Oxygenic Photosynthesis in the Presence of Hydrogen Sulfide.</title>
        <authorList>
            <person name="Lumian J.E."/>
            <person name="Jungblut A.D."/>
            <person name="Dillon M.L."/>
            <person name="Hawes I."/>
            <person name="Doran P.T."/>
            <person name="Mackey T.J."/>
            <person name="Dick G.J."/>
            <person name="Grettenberger C.L."/>
            <person name="Sumner D.Y."/>
        </authorList>
    </citation>
    <scope>NUCLEOTIDE SEQUENCE [LARGE SCALE GENOMIC DNA]</scope>
    <source>
        <strain evidence="3 4">FRX01</strain>
    </source>
</reference>
<proteinExistence type="predicted"/>